<dbReference type="CDD" id="cd10017">
    <property type="entry name" value="B3_DNA"/>
    <property type="match status" value="1"/>
</dbReference>
<feature type="region of interest" description="Disordered" evidence="6">
    <location>
        <begin position="267"/>
        <end position="299"/>
    </location>
</feature>
<proteinExistence type="predicted"/>
<feature type="region of interest" description="Disordered" evidence="6">
    <location>
        <begin position="350"/>
        <end position="369"/>
    </location>
</feature>
<feature type="compositionally biased region" description="Polar residues" evidence="6">
    <location>
        <begin position="273"/>
        <end position="290"/>
    </location>
</feature>
<dbReference type="GO" id="GO:0003677">
    <property type="term" value="F:DNA binding"/>
    <property type="evidence" value="ECO:0007669"/>
    <property type="project" value="UniProtKB-KW"/>
</dbReference>
<evidence type="ECO:0000256" key="5">
    <source>
        <dbReference type="ARBA" id="ARBA00023242"/>
    </source>
</evidence>
<keyword evidence="5" id="KW-0539">Nucleus</keyword>
<dbReference type="InterPro" id="IPR015300">
    <property type="entry name" value="DNA-bd_pseudobarrel_sf"/>
</dbReference>
<dbReference type="Pfam" id="PF14223">
    <property type="entry name" value="Retrotran_gag_2"/>
    <property type="match status" value="1"/>
</dbReference>
<accession>A0A9J5YDI1</accession>
<evidence type="ECO:0000256" key="2">
    <source>
        <dbReference type="ARBA" id="ARBA00023015"/>
    </source>
</evidence>
<gene>
    <name evidence="8" type="ORF">H5410_038278</name>
</gene>
<dbReference type="Pfam" id="PF02362">
    <property type="entry name" value="B3"/>
    <property type="match status" value="1"/>
</dbReference>
<keyword evidence="4" id="KW-0804">Transcription</keyword>
<dbReference type="OrthoDB" id="1688597at2759"/>
<evidence type="ECO:0000256" key="6">
    <source>
        <dbReference type="SAM" id="MobiDB-lite"/>
    </source>
</evidence>
<dbReference type="GO" id="GO:0005634">
    <property type="term" value="C:nucleus"/>
    <property type="evidence" value="ECO:0007669"/>
    <property type="project" value="UniProtKB-SubCell"/>
</dbReference>
<name>A0A9J5YDI1_SOLCO</name>
<dbReference type="InterPro" id="IPR003340">
    <property type="entry name" value="B3_DNA-bd"/>
</dbReference>
<dbReference type="EMBL" id="JACXVP010000007">
    <property type="protein sequence ID" value="KAG5597046.1"/>
    <property type="molecule type" value="Genomic_DNA"/>
</dbReference>
<dbReference type="PANTHER" id="PTHR31391">
    <property type="entry name" value="B3 DOMAIN-CONTAINING PROTEIN OS11G0197600-RELATED"/>
    <property type="match status" value="1"/>
</dbReference>
<reference evidence="8 9" key="1">
    <citation type="submission" date="2020-09" db="EMBL/GenBank/DDBJ databases">
        <title>De no assembly of potato wild relative species, Solanum commersonii.</title>
        <authorList>
            <person name="Cho K."/>
        </authorList>
    </citation>
    <scope>NUCLEOTIDE SEQUENCE [LARGE SCALE GENOMIC DNA]</scope>
    <source>
        <strain evidence="8">LZ3.2</strain>
        <tissue evidence="8">Leaf</tissue>
    </source>
</reference>
<comment type="subcellular location">
    <subcellularLocation>
        <location evidence="1">Nucleus</location>
    </subcellularLocation>
</comment>
<dbReference type="InterPro" id="IPR044837">
    <property type="entry name" value="REM16-like"/>
</dbReference>
<keyword evidence="3" id="KW-0238">DNA-binding</keyword>
<evidence type="ECO:0000256" key="4">
    <source>
        <dbReference type="ARBA" id="ARBA00023163"/>
    </source>
</evidence>
<dbReference type="PANTHER" id="PTHR31391:SF131">
    <property type="entry name" value="TF-B3 DOMAIN-CONTAINING PROTEIN"/>
    <property type="match status" value="1"/>
</dbReference>
<dbReference type="Gene3D" id="2.40.330.10">
    <property type="entry name" value="DNA-binding pseudobarrel domain"/>
    <property type="match status" value="2"/>
</dbReference>
<evidence type="ECO:0000256" key="3">
    <source>
        <dbReference type="ARBA" id="ARBA00023125"/>
    </source>
</evidence>
<comment type="caution">
    <text evidence="8">The sequence shown here is derived from an EMBL/GenBank/DDBJ whole genome shotgun (WGS) entry which is preliminary data.</text>
</comment>
<dbReference type="Proteomes" id="UP000824120">
    <property type="component" value="Chromosome 7"/>
</dbReference>
<protein>
    <recommendedName>
        <fullName evidence="7">TF-B3 domain-containing protein</fullName>
    </recommendedName>
</protein>
<evidence type="ECO:0000313" key="8">
    <source>
        <dbReference type="EMBL" id="KAG5597046.1"/>
    </source>
</evidence>
<feature type="domain" description="TF-B3" evidence="7">
    <location>
        <begin position="64"/>
        <end position="109"/>
    </location>
</feature>
<evidence type="ECO:0000256" key="1">
    <source>
        <dbReference type="ARBA" id="ARBA00004123"/>
    </source>
</evidence>
<evidence type="ECO:0000313" key="9">
    <source>
        <dbReference type="Proteomes" id="UP000824120"/>
    </source>
</evidence>
<keyword evidence="9" id="KW-1185">Reference proteome</keyword>
<dbReference type="AlphaFoldDB" id="A0A9J5YDI1"/>
<organism evidence="8 9">
    <name type="scientific">Solanum commersonii</name>
    <name type="common">Commerson's wild potato</name>
    <name type="synonym">Commerson's nightshade</name>
    <dbReference type="NCBI Taxonomy" id="4109"/>
    <lineage>
        <taxon>Eukaryota</taxon>
        <taxon>Viridiplantae</taxon>
        <taxon>Streptophyta</taxon>
        <taxon>Embryophyta</taxon>
        <taxon>Tracheophyta</taxon>
        <taxon>Spermatophyta</taxon>
        <taxon>Magnoliopsida</taxon>
        <taxon>eudicotyledons</taxon>
        <taxon>Gunneridae</taxon>
        <taxon>Pentapetalae</taxon>
        <taxon>asterids</taxon>
        <taxon>lamiids</taxon>
        <taxon>Solanales</taxon>
        <taxon>Solanaceae</taxon>
        <taxon>Solanoideae</taxon>
        <taxon>Solaneae</taxon>
        <taxon>Solanum</taxon>
    </lineage>
</organism>
<dbReference type="SUPFAM" id="SSF101936">
    <property type="entry name" value="DNA-binding pseudobarrel domain"/>
    <property type="match status" value="1"/>
</dbReference>
<sequence length="369" mass="42645">MKTPIHSAVATGVICIILRSNLINADTRKSFTSQQQEKSIGRGMYDRREKAQQKYGTIFWRRHRVLLSKGWLNFVTDNSLLVGDVCVFELIKNVHADELMLKVHMFRNRVEEILKNLHTERPFDLCHVQPSLIRSSKTRRYLGPHDVAYLYQPCLPVKIVYFSSRKVSIHRVQMHSNHYLQIEPITRLMDLDTLLQDHLDTFNKLVMDLETAGIKKDDETLACALLFSLTSKYRDIENSMMYSKKSITLEQVRQTLNSCDVRMYFEGNKDTENSSGQQQEKSVVHGSSGNCRKRGRPRDAEATGQLLLPKCLLQKILTITLGEYHVVRNYILNIPTEFVRDYMPKTSEPIKLQNSDGNKGTAHCLRRKT</sequence>
<dbReference type="PROSITE" id="PS50863">
    <property type="entry name" value="B3"/>
    <property type="match status" value="1"/>
</dbReference>
<evidence type="ECO:0000259" key="7">
    <source>
        <dbReference type="PROSITE" id="PS50863"/>
    </source>
</evidence>
<keyword evidence="2" id="KW-0805">Transcription regulation</keyword>
<feature type="non-terminal residue" evidence="8">
    <location>
        <position position="1"/>
    </location>
</feature>